<comment type="similarity">
    <text evidence="2 6">Belongs to the drug/metabolite transporter (DMT) superfamily. Plant drug/metabolite exporter (P-DME) (TC 2.A.7.4) family.</text>
</comment>
<sequence>MGHFRVSKTVLEEIGLVFGLIMVQVVYAGNSVLMSYLMNLGIAPLTLVTFTAFSTFIVLAPLSVFFERNRWPKKLTTKLAIQLVIISFAGVTVFQSLFLNGIELTSPAVATAMPNLAPGLIFIIAWLIRLEKVKLSCIYSKVKIVGTILCVIGALMMSLLHSATAGKGHGQPASPSVETVFGMQKIIGCLYLMAAVLVLSSNVVLQATTLGDFPAPISLCAITSIIGVVITILVQLLQERQFQPVWPLASLQDLVAYTLLGGTVSGASVSFNAWAMKKKGPVHVSMFNPVATVLSVILSAVTLRDTISFGSLVGMCIMFTGLYFFLWAKRKESAAVAFPGAVEDEEKSLLA</sequence>
<feature type="transmembrane region" description="Helical" evidence="6">
    <location>
        <begin position="108"/>
        <end position="130"/>
    </location>
</feature>
<feature type="transmembrane region" description="Helical" evidence="6">
    <location>
        <begin position="309"/>
        <end position="328"/>
    </location>
</feature>
<dbReference type="PANTHER" id="PTHR31218">
    <property type="entry name" value="WAT1-RELATED PROTEIN"/>
    <property type="match status" value="1"/>
</dbReference>
<evidence type="ECO:0000256" key="1">
    <source>
        <dbReference type="ARBA" id="ARBA00004141"/>
    </source>
</evidence>
<proteinExistence type="inferred from homology"/>
<feature type="transmembrane region" description="Helical" evidence="6">
    <location>
        <begin position="42"/>
        <end position="67"/>
    </location>
</feature>
<feature type="transmembrane region" description="Helical" evidence="6">
    <location>
        <begin position="79"/>
        <end position="102"/>
    </location>
</feature>
<evidence type="ECO:0000313" key="8">
    <source>
        <dbReference type="EnsemblPlants" id="Kaladp0048s0930.1.v1.1"/>
    </source>
</evidence>
<evidence type="ECO:0000256" key="6">
    <source>
        <dbReference type="RuleBase" id="RU363077"/>
    </source>
</evidence>
<evidence type="ECO:0000313" key="9">
    <source>
        <dbReference type="Proteomes" id="UP000594263"/>
    </source>
</evidence>
<evidence type="ECO:0000256" key="3">
    <source>
        <dbReference type="ARBA" id="ARBA00022692"/>
    </source>
</evidence>
<dbReference type="Pfam" id="PF00892">
    <property type="entry name" value="EamA"/>
    <property type="match status" value="2"/>
</dbReference>
<feature type="transmembrane region" description="Helical" evidence="6">
    <location>
        <begin position="183"/>
        <end position="205"/>
    </location>
</feature>
<dbReference type="InterPro" id="IPR030184">
    <property type="entry name" value="WAT1-related"/>
</dbReference>
<dbReference type="InterPro" id="IPR000620">
    <property type="entry name" value="EamA_dom"/>
</dbReference>
<evidence type="ECO:0000259" key="7">
    <source>
        <dbReference type="Pfam" id="PF00892"/>
    </source>
</evidence>
<keyword evidence="9" id="KW-1185">Reference proteome</keyword>
<feature type="transmembrane region" description="Helical" evidence="6">
    <location>
        <begin position="217"/>
        <end position="234"/>
    </location>
</feature>
<dbReference type="GO" id="GO:0016020">
    <property type="term" value="C:membrane"/>
    <property type="evidence" value="ECO:0007669"/>
    <property type="project" value="UniProtKB-SubCell"/>
</dbReference>
<name>A0A7N0ZYN3_KALFE</name>
<evidence type="ECO:0000256" key="5">
    <source>
        <dbReference type="ARBA" id="ARBA00023136"/>
    </source>
</evidence>
<feature type="transmembrane region" description="Helical" evidence="6">
    <location>
        <begin position="14"/>
        <end position="36"/>
    </location>
</feature>
<dbReference type="AlphaFoldDB" id="A0A7N0ZYN3"/>
<dbReference type="Proteomes" id="UP000594263">
    <property type="component" value="Unplaced"/>
</dbReference>
<feature type="transmembrane region" description="Helical" evidence="6">
    <location>
        <begin position="286"/>
        <end position="303"/>
    </location>
</feature>
<keyword evidence="3 6" id="KW-0812">Transmembrane</keyword>
<dbReference type="OMA" id="AGIMFNA"/>
<reference evidence="8" key="1">
    <citation type="submission" date="2021-01" db="UniProtKB">
        <authorList>
            <consortium name="EnsemblPlants"/>
        </authorList>
    </citation>
    <scope>IDENTIFICATION</scope>
</reference>
<feature type="domain" description="EamA" evidence="7">
    <location>
        <begin position="187"/>
        <end position="326"/>
    </location>
</feature>
<evidence type="ECO:0000256" key="4">
    <source>
        <dbReference type="ARBA" id="ARBA00022989"/>
    </source>
</evidence>
<keyword evidence="4 6" id="KW-1133">Transmembrane helix</keyword>
<dbReference type="GO" id="GO:0022857">
    <property type="term" value="F:transmembrane transporter activity"/>
    <property type="evidence" value="ECO:0007669"/>
    <property type="project" value="InterPro"/>
</dbReference>
<accession>A0A7N0ZYN3</accession>
<keyword evidence="5 6" id="KW-0472">Membrane</keyword>
<dbReference type="InterPro" id="IPR037185">
    <property type="entry name" value="EmrE-like"/>
</dbReference>
<dbReference type="EnsemblPlants" id="Kaladp0048s0930.1.v1.1">
    <property type="protein sequence ID" value="Kaladp0048s0930.1.v1.1"/>
    <property type="gene ID" value="Kaladp0048s0930.v1.1"/>
</dbReference>
<feature type="transmembrane region" description="Helical" evidence="6">
    <location>
        <begin position="142"/>
        <end position="163"/>
    </location>
</feature>
<evidence type="ECO:0000256" key="2">
    <source>
        <dbReference type="ARBA" id="ARBA00007635"/>
    </source>
</evidence>
<feature type="transmembrane region" description="Helical" evidence="6">
    <location>
        <begin position="254"/>
        <end position="274"/>
    </location>
</feature>
<dbReference type="SUPFAM" id="SSF103481">
    <property type="entry name" value="Multidrug resistance efflux transporter EmrE"/>
    <property type="match status" value="2"/>
</dbReference>
<organism evidence="8 9">
    <name type="scientific">Kalanchoe fedtschenkoi</name>
    <name type="common">Lavender scallops</name>
    <name type="synonym">South American air plant</name>
    <dbReference type="NCBI Taxonomy" id="63787"/>
    <lineage>
        <taxon>Eukaryota</taxon>
        <taxon>Viridiplantae</taxon>
        <taxon>Streptophyta</taxon>
        <taxon>Embryophyta</taxon>
        <taxon>Tracheophyta</taxon>
        <taxon>Spermatophyta</taxon>
        <taxon>Magnoliopsida</taxon>
        <taxon>eudicotyledons</taxon>
        <taxon>Gunneridae</taxon>
        <taxon>Pentapetalae</taxon>
        <taxon>Saxifragales</taxon>
        <taxon>Crassulaceae</taxon>
        <taxon>Kalanchoe</taxon>
    </lineage>
</organism>
<dbReference type="Gramene" id="Kaladp0048s0930.1.v1.1">
    <property type="protein sequence ID" value="Kaladp0048s0930.1.v1.1"/>
    <property type="gene ID" value="Kaladp0048s0930.v1.1"/>
</dbReference>
<comment type="subcellular location">
    <subcellularLocation>
        <location evidence="1 6">Membrane</location>
        <topology evidence="1 6">Multi-pass membrane protein</topology>
    </subcellularLocation>
</comment>
<protein>
    <recommendedName>
        <fullName evidence="6">WAT1-related protein</fullName>
    </recommendedName>
</protein>
<feature type="domain" description="EamA" evidence="7">
    <location>
        <begin position="18"/>
        <end position="158"/>
    </location>
</feature>